<dbReference type="GO" id="GO:0016628">
    <property type="term" value="F:oxidoreductase activity, acting on the CH-CH group of donors, NAD or NADP as acceptor"/>
    <property type="evidence" value="ECO:0007669"/>
    <property type="project" value="InterPro"/>
</dbReference>
<reference evidence="2" key="1">
    <citation type="submission" date="2021-03" db="EMBL/GenBank/DDBJ databases">
        <authorList>
            <person name="Jaffe A."/>
        </authorList>
    </citation>
    <scope>NUCLEOTIDE SEQUENCE</scope>
    <source>
        <strain evidence="2">RIFCSPLOWO2_01_FULL_58_19</strain>
    </source>
</reference>
<evidence type="ECO:0000313" key="3">
    <source>
        <dbReference type="Proteomes" id="UP000678237"/>
    </source>
</evidence>
<dbReference type="InterPro" id="IPR002938">
    <property type="entry name" value="FAD-bd"/>
</dbReference>
<accession>A0A8T4L8M6</accession>
<comment type="caution">
    <text evidence="2">The sequence shown here is derived from an EMBL/GenBank/DDBJ whole genome shotgun (WGS) entry which is preliminary data.</text>
</comment>
<evidence type="ECO:0000259" key="1">
    <source>
        <dbReference type="Pfam" id="PF01494"/>
    </source>
</evidence>
<sequence>MPDKAQEFDVIVVGGGPGGSTCASFCSKAGLKTLLLEASKFPRDKVCGDAISGKSIGILRELGIEAEMQNILHGRVNGVLLSSPKGTLLEVPIPQTFKDRESYGYCSRRMVYDNFLFQHAKKLAVTMEEFRVTDLVREGSQVVGVKGLDLKTRQEKEFRAKMVVGADGANSVVAMKTGLHEVDPNHSCIALRAYYEGITGMKNLIEIHFLEEVLPGYFWIFPLENGLANVGVGMITHDLRKSNKKLEEALNNAIQSKLFRERFKDAKLIAPIRGWTLPFGSKHRKCYGNGFVLLGDAASLIDPFSGEGIGNAMTSGRTAARIIKQAFEAGDFSEAFLKKYDATLWQEIGPELQTSLMLQKVGRNTMLLNMIISKAAKNKHLRDLISGMLVNEVPKKTLADPLFLLKVLVS</sequence>
<dbReference type="Proteomes" id="UP000678237">
    <property type="component" value="Unassembled WGS sequence"/>
</dbReference>
<dbReference type="AlphaFoldDB" id="A0A8T4L8M6"/>
<dbReference type="PANTHER" id="PTHR42685:SF22">
    <property type="entry name" value="CONDITIONED MEDIUM FACTOR RECEPTOR 1"/>
    <property type="match status" value="1"/>
</dbReference>
<feature type="domain" description="FAD-binding" evidence="1">
    <location>
        <begin position="8"/>
        <end position="342"/>
    </location>
</feature>
<dbReference type="PANTHER" id="PTHR42685">
    <property type="entry name" value="GERANYLGERANYL DIPHOSPHATE REDUCTASE"/>
    <property type="match status" value="1"/>
</dbReference>
<dbReference type="Pfam" id="PF01494">
    <property type="entry name" value="FAD_binding_3"/>
    <property type="match status" value="1"/>
</dbReference>
<reference evidence="2" key="2">
    <citation type="submission" date="2021-05" db="EMBL/GenBank/DDBJ databases">
        <title>Protein family content uncovers lineage relationships and bacterial pathway maintenance mechanisms in DPANN archaea.</title>
        <authorList>
            <person name="Castelle C.J."/>
            <person name="Meheust R."/>
            <person name="Jaffe A.L."/>
            <person name="Seitz K."/>
            <person name="Gong X."/>
            <person name="Baker B.J."/>
            <person name="Banfield J.F."/>
        </authorList>
    </citation>
    <scope>NUCLEOTIDE SEQUENCE</scope>
    <source>
        <strain evidence="2">RIFCSPLOWO2_01_FULL_58_19</strain>
    </source>
</reference>
<dbReference type="EMBL" id="JAGVWE010000003">
    <property type="protein sequence ID" value="MBS3062994.1"/>
    <property type="molecule type" value="Genomic_DNA"/>
</dbReference>
<dbReference type="NCBIfam" id="TIGR02032">
    <property type="entry name" value="GG-red-SF"/>
    <property type="match status" value="1"/>
</dbReference>
<organism evidence="2 3">
    <name type="scientific">Candidatus Iainarchaeum sp</name>
    <dbReference type="NCBI Taxonomy" id="3101447"/>
    <lineage>
        <taxon>Archaea</taxon>
        <taxon>Candidatus Iainarchaeota</taxon>
        <taxon>Candidatus Iainarchaeia</taxon>
        <taxon>Candidatus Iainarchaeales</taxon>
        <taxon>Candidatus Iainarchaeaceae</taxon>
        <taxon>Candidatus Iainarchaeum</taxon>
    </lineage>
</organism>
<evidence type="ECO:0000313" key="2">
    <source>
        <dbReference type="EMBL" id="MBS3062994.1"/>
    </source>
</evidence>
<dbReference type="InterPro" id="IPR011777">
    <property type="entry name" value="Geranylgeranyl_Rdtase_fam"/>
</dbReference>
<name>A0A8T4L8M6_9ARCH</name>
<dbReference type="Gene3D" id="3.50.50.60">
    <property type="entry name" value="FAD/NAD(P)-binding domain"/>
    <property type="match status" value="1"/>
</dbReference>
<dbReference type="SUPFAM" id="SSF51905">
    <property type="entry name" value="FAD/NAD(P)-binding domain"/>
    <property type="match status" value="1"/>
</dbReference>
<dbReference type="GO" id="GO:0071949">
    <property type="term" value="F:FAD binding"/>
    <property type="evidence" value="ECO:0007669"/>
    <property type="project" value="InterPro"/>
</dbReference>
<dbReference type="InterPro" id="IPR050407">
    <property type="entry name" value="Geranylgeranyl_reductase"/>
</dbReference>
<dbReference type="InterPro" id="IPR036188">
    <property type="entry name" value="FAD/NAD-bd_sf"/>
</dbReference>
<proteinExistence type="predicted"/>
<protein>
    <submittedName>
        <fullName evidence="2">NAD(P)/FAD-dependent oxidoreductase</fullName>
    </submittedName>
</protein>
<dbReference type="PRINTS" id="PR00420">
    <property type="entry name" value="RNGMNOXGNASE"/>
</dbReference>
<gene>
    <name evidence="2" type="ORF">J4203_03925</name>
</gene>